<reference evidence="1" key="1">
    <citation type="submission" date="2013-07" db="EMBL/GenBank/DDBJ databases">
        <title>Midgut Transcriptome Profiling of Anoplphora glabripennis, a Lignocellulose Degrading, Wood-Boring Cerambycid.</title>
        <authorList>
            <person name="Scully E.D."/>
            <person name="Hoover K."/>
            <person name="Carlson J.E."/>
            <person name="Tien M."/>
            <person name="Geib S.M."/>
        </authorList>
    </citation>
    <scope>NUCLEOTIDE SEQUENCE</scope>
</reference>
<dbReference type="EMBL" id="GALX01003050">
    <property type="protein sequence ID" value="JAB65416.1"/>
    <property type="molecule type" value="Transcribed_RNA"/>
</dbReference>
<accession>V5I9F0</accession>
<protein>
    <submittedName>
        <fullName evidence="1">Uncharacterized protein</fullName>
    </submittedName>
</protein>
<name>V5I9F0_ANOGL</name>
<dbReference type="AlphaFoldDB" id="V5I9F0"/>
<sequence>MNEDIVTVGELNELAYDGLENLAGFICHKLNDSTLHSSSTESYSWINHLSEGGLSKSPTFMSCIEVARTRSDAIAEAVLARVEFEYDLVAAEAKYHHDCYVSFLKPSTGSNVGRPKDEATNLAKEEIFTYIENSDDCQFTLNELRNVCKTTALDYRTIQVRLKLKYGDKLIITEKSVASTFICLRDNHDILNQAWYEKKNE</sequence>
<organism evidence="1">
    <name type="scientific">Anoplophora glabripennis</name>
    <name type="common">Asian longhorn beetle</name>
    <name type="synonym">Anoplophora nobilis</name>
    <dbReference type="NCBI Taxonomy" id="217634"/>
    <lineage>
        <taxon>Eukaryota</taxon>
        <taxon>Metazoa</taxon>
        <taxon>Ecdysozoa</taxon>
        <taxon>Arthropoda</taxon>
        <taxon>Hexapoda</taxon>
        <taxon>Insecta</taxon>
        <taxon>Pterygota</taxon>
        <taxon>Neoptera</taxon>
        <taxon>Endopterygota</taxon>
        <taxon>Coleoptera</taxon>
        <taxon>Polyphaga</taxon>
        <taxon>Cucujiformia</taxon>
        <taxon>Chrysomeloidea</taxon>
        <taxon>Cerambycidae</taxon>
        <taxon>Lamiinae</taxon>
        <taxon>Lamiini</taxon>
        <taxon>Anoplophora</taxon>
    </lineage>
</organism>
<evidence type="ECO:0000313" key="1">
    <source>
        <dbReference type="EMBL" id="JAB65416.1"/>
    </source>
</evidence>
<proteinExistence type="predicted"/>